<dbReference type="InterPro" id="IPR034686">
    <property type="entry name" value="Terpene_cyclase-like_2"/>
</dbReference>
<dbReference type="OrthoDB" id="2861623at2759"/>
<evidence type="ECO:0000256" key="2">
    <source>
        <dbReference type="RuleBase" id="RU366034"/>
    </source>
</evidence>
<comment type="cofactor">
    <cofactor evidence="2">
        <name>Mg(2+)</name>
        <dbReference type="ChEBI" id="CHEBI:18420"/>
    </cofactor>
</comment>
<reference evidence="3 4" key="1">
    <citation type="journal article" date="2018" name="Gigascience">
        <title>Genomes of trombidid mites reveal novel predicted allergens and laterally-transferred genes associated with secondary metabolism.</title>
        <authorList>
            <person name="Dong X."/>
            <person name="Chaisiri K."/>
            <person name="Xia D."/>
            <person name="Armstrong S.D."/>
            <person name="Fang Y."/>
            <person name="Donnelly M.J."/>
            <person name="Kadowaki T."/>
            <person name="McGarry J.W."/>
            <person name="Darby A.C."/>
            <person name="Makepeace B.L."/>
        </authorList>
    </citation>
    <scope>NUCLEOTIDE SEQUENCE [LARGE SCALE GENOMIC DNA]</scope>
    <source>
        <strain evidence="3">UoL-UT</strain>
    </source>
</reference>
<dbReference type="GO" id="GO:0046872">
    <property type="term" value="F:metal ion binding"/>
    <property type="evidence" value="ECO:0007669"/>
    <property type="project" value="UniProtKB-KW"/>
</dbReference>
<dbReference type="VEuPathDB" id="VectorBase:LDEU011415"/>
<keyword evidence="2" id="KW-0460">Magnesium</keyword>
<dbReference type="EC" id="4.2.3.-" evidence="2"/>
<keyword evidence="2" id="KW-0456">Lyase</keyword>
<dbReference type="Proteomes" id="UP000288716">
    <property type="component" value="Unassembled WGS sequence"/>
</dbReference>
<keyword evidence="4" id="KW-1185">Reference proteome</keyword>
<dbReference type="EMBL" id="NCKV01016462">
    <property type="protein sequence ID" value="RWS20625.1"/>
    <property type="molecule type" value="Genomic_DNA"/>
</dbReference>
<sequence>MDFASKIHTDYEKIYEETLKWINEFKLHTGDVQKMYKRENITKLTCMVYPDGDYERTLLMNKWMMHVYALDDAIEGNVRCPFFDMLLNHGSENKDVISLLDKSFEDKETPLVTSFAHIWKQLKSFSNKTWQQRFAENFIWSLKTNDWENKNVEMKRVPSLGEYLEYRHFLTGVDVLFNLIEIARNISIPDSVVANVTFQRFTYLTGNIAAL</sequence>
<proteinExistence type="inferred from homology"/>
<dbReference type="InterPro" id="IPR008949">
    <property type="entry name" value="Isoprenoid_synthase_dom_sf"/>
</dbReference>
<comment type="similarity">
    <text evidence="1 2">Belongs to the terpene synthase family.</text>
</comment>
<evidence type="ECO:0000313" key="3">
    <source>
        <dbReference type="EMBL" id="RWS20625.1"/>
    </source>
</evidence>
<protein>
    <recommendedName>
        <fullName evidence="2">Terpene synthase</fullName>
        <ecNumber evidence="2">4.2.3.-</ecNumber>
    </recommendedName>
</protein>
<name>A0A443RZD1_9ACAR</name>
<accession>A0A443RZD1</accession>
<gene>
    <name evidence="3" type="ORF">B4U80_14246</name>
</gene>
<dbReference type="STRING" id="299467.A0A443RZD1"/>
<dbReference type="PANTHER" id="PTHR35201">
    <property type="entry name" value="TERPENE SYNTHASE"/>
    <property type="match status" value="1"/>
</dbReference>
<evidence type="ECO:0000313" key="4">
    <source>
        <dbReference type="Proteomes" id="UP000288716"/>
    </source>
</evidence>
<dbReference type="GO" id="GO:0010333">
    <property type="term" value="F:terpene synthase activity"/>
    <property type="evidence" value="ECO:0007669"/>
    <property type="project" value="InterPro"/>
</dbReference>
<evidence type="ECO:0000256" key="1">
    <source>
        <dbReference type="ARBA" id="ARBA00006333"/>
    </source>
</evidence>
<dbReference type="Gene3D" id="1.10.600.10">
    <property type="entry name" value="Farnesyl Diphosphate Synthase"/>
    <property type="match status" value="1"/>
</dbReference>
<comment type="caution">
    <text evidence="3">The sequence shown here is derived from an EMBL/GenBank/DDBJ whole genome shotgun (WGS) entry which is preliminary data.</text>
</comment>
<dbReference type="AlphaFoldDB" id="A0A443RZD1"/>
<feature type="non-terminal residue" evidence="3">
    <location>
        <position position="211"/>
    </location>
</feature>
<keyword evidence="2" id="KW-0479">Metal-binding</keyword>
<organism evidence="3 4">
    <name type="scientific">Leptotrombidium deliense</name>
    <dbReference type="NCBI Taxonomy" id="299467"/>
    <lineage>
        <taxon>Eukaryota</taxon>
        <taxon>Metazoa</taxon>
        <taxon>Ecdysozoa</taxon>
        <taxon>Arthropoda</taxon>
        <taxon>Chelicerata</taxon>
        <taxon>Arachnida</taxon>
        <taxon>Acari</taxon>
        <taxon>Acariformes</taxon>
        <taxon>Trombidiformes</taxon>
        <taxon>Prostigmata</taxon>
        <taxon>Anystina</taxon>
        <taxon>Parasitengona</taxon>
        <taxon>Trombiculoidea</taxon>
        <taxon>Trombiculidae</taxon>
        <taxon>Leptotrombidium</taxon>
    </lineage>
</organism>
<dbReference type="GO" id="GO:0008299">
    <property type="term" value="P:isoprenoid biosynthetic process"/>
    <property type="evidence" value="ECO:0007669"/>
    <property type="project" value="UniProtKB-ARBA"/>
</dbReference>
<dbReference type="SUPFAM" id="SSF48576">
    <property type="entry name" value="Terpenoid synthases"/>
    <property type="match status" value="1"/>
</dbReference>
<dbReference type="PANTHER" id="PTHR35201:SF4">
    <property type="entry name" value="BETA-PINACENE SYNTHASE-RELATED"/>
    <property type="match status" value="1"/>
</dbReference>
<dbReference type="Pfam" id="PF19086">
    <property type="entry name" value="Terpene_syn_C_2"/>
    <property type="match status" value="1"/>
</dbReference>